<protein>
    <submittedName>
        <fullName evidence="1">NUDIX domain protein</fullName>
    </submittedName>
</protein>
<reference evidence="1" key="1">
    <citation type="journal article" date="2021" name="Proc. Natl. Acad. Sci. U.S.A.">
        <title>A Catalog of Tens of Thousands of Viruses from Human Metagenomes Reveals Hidden Associations with Chronic Diseases.</title>
        <authorList>
            <person name="Tisza M.J."/>
            <person name="Buck C.B."/>
        </authorList>
    </citation>
    <scope>NUCLEOTIDE SEQUENCE</scope>
    <source>
        <strain evidence="1">CtE0n6</strain>
    </source>
</reference>
<organism evidence="1">
    <name type="scientific">virus sp. ctE0n6</name>
    <dbReference type="NCBI Taxonomy" id="2827985"/>
    <lineage>
        <taxon>Viruses</taxon>
    </lineage>
</organism>
<sequence>MTANELFEIIAEHYNDNIEEIAIETNDLIGRIGQCTFTYELSEILTDYTLSMDKCPLCGKDLKVLSHHEESRGEYQGMPCNETMYLIGCEDDNCSYILNK</sequence>
<dbReference type="EMBL" id="BK059101">
    <property type="protein sequence ID" value="DAE30048.1"/>
    <property type="molecule type" value="Genomic_DNA"/>
</dbReference>
<name>A0A8S5RF90_9VIRU</name>
<accession>A0A8S5RF90</accession>
<proteinExistence type="predicted"/>
<evidence type="ECO:0000313" key="1">
    <source>
        <dbReference type="EMBL" id="DAE30048.1"/>
    </source>
</evidence>